<keyword evidence="3" id="KW-1185">Reference proteome</keyword>
<accession>B6H0M4</accession>
<dbReference type="PROSITE" id="PS51257">
    <property type="entry name" value="PROKAR_LIPOPROTEIN"/>
    <property type="match status" value="1"/>
</dbReference>
<proteinExistence type="predicted"/>
<evidence type="ECO:0000313" key="2">
    <source>
        <dbReference type="EMBL" id="CAP79942.1"/>
    </source>
</evidence>
<dbReference type="OMA" id="ISEMWNS"/>
<evidence type="ECO:0000313" key="3">
    <source>
        <dbReference type="Proteomes" id="UP000000724"/>
    </source>
</evidence>
<dbReference type="VEuPathDB" id="FungiDB:PCH_Pc12g03150"/>
<dbReference type="AlphaFoldDB" id="B6H0M4"/>
<dbReference type="Proteomes" id="UP000000724">
    <property type="component" value="Contig Pc00c12"/>
</dbReference>
<name>B6H0M4_PENRW</name>
<dbReference type="EMBL" id="AM920427">
    <property type="protein sequence ID" value="CAP79942.1"/>
    <property type="molecule type" value="Genomic_DNA"/>
</dbReference>
<gene>
    <name evidence="2" type="ORF">Pc12g03150</name>
    <name evidence="2" type="ORF">PCH_Pc12g03150</name>
</gene>
<evidence type="ECO:0000256" key="1">
    <source>
        <dbReference type="SAM" id="MobiDB-lite"/>
    </source>
</evidence>
<dbReference type="HOGENOM" id="CLU_1103103_0_0_1"/>
<feature type="region of interest" description="Disordered" evidence="1">
    <location>
        <begin position="200"/>
        <end position="222"/>
    </location>
</feature>
<reference evidence="2 3" key="1">
    <citation type="journal article" date="2008" name="Nat. Biotechnol.">
        <title>Genome sequencing and analysis of the filamentous fungus Penicillium chrysogenum.</title>
        <authorList>
            <person name="van den Berg M.A."/>
            <person name="Albang R."/>
            <person name="Albermann K."/>
            <person name="Badger J.H."/>
            <person name="Daran J.-M."/>
            <person name="Driessen A.J.M."/>
            <person name="Garcia-Estrada C."/>
            <person name="Fedorova N.D."/>
            <person name="Harris D.M."/>
            <person name="Heijne W.H.M."/>
            <person name="Joardar V.S."/>
            <person name="Kiel J.A.K.W."/>
            <person name="Kovalchuk A."/>
            <person name="Martin J.F."/>
            <person name="Nierman W.C."/>
            <person name="Nijland J.G."/>
            <person name="Pronk J.T."/>
            <person name="Roubos J.A."/>
            <person name="van der Klei I.J."/>
            <person name="van Peij N.N.M.E."/>
            <person name="Veenhuis M."/>
            <person name="von Doehren H."/>
            <person name="Wagner C."/>
            <person name="Wortman J.R."/>
            <person name="Bovenberg R.A.L."/>
        </authorList>
    </citation>
    <scope>NUCLEOTIDE SEQUENCE [LARGE SCALE GENOMIC DNA]</scope>
    <source>
        <strain evidence="3">ATCC 28089 / DSM 1075 / NRRL 1951 / Wisconsin 54-1255</strain>
    </source>
</reference>
<organism evidence="2 3">
    <name type="scientific">Penicillium rubens (strain ATCC 28089 / DSM 1075 / NRRL 1951 / Wisconsin 54-1255)</name>
    <name type="common">Penicillium chrysogenum</name>
    <dbReference type="NCBI Taxonomy" id="500485"/>
    <lineage>
        <taxon>Eukaryota</taxon>
        <taxon>Fungi</taxon>
        <taxon>Dikarya</taxon>
        <taxon>Ascomycota</taxon>
        <taxon>Pezizomycotina</taxon>
        <taxon>Eurotiomycetes</taxon>
        <taxon>Eurotiomycetidae</taxon>
        <taxon>Eurotiales</taxon>
        <taxon>Aspergillaceae</taxon>
        <taxon>Penicillium</taxon>
        <taxon>Penicillium chrysogenum species complex</taxon>
    </lineage>
</organism>
<sequence>MKRLEDLSDIAEDTGGMSVFTTACLTSPCSPSTLSAVRSFRKAVADRVLKFKRCHCSAAGIAGFNYGWNGICSGLSQTMRMTIDENWSSEEAPEDQGIHSTSDILHVAPDLSRISEMWNSSKLALNLTYQNSQLYAGKPGQETAAEISPEQKPTVELDPWNFVLYSVYEVYRGNKENPNSKADRNPTIASARIARAFQIPNPQGQHTPAPEPQKRCQASTSMPTEPRSAILLGLLIYWNCQIGQEYFGGLDR</sequence>
<protein>
    <submittedName>
        <fullName evidence="2">Uncharacterized protein</fullName>
    </submittedName>
</protein>